<dbReference type="PANTHER" id="PTHR36966">
    <property type="entry name" value="REP-ASSOCIATED TYROSINE TRANSPOSASE"/>
    <property type="match status" value="1"/>
</dbReference>
<sequence length="248" mass="29528">MPHYFDYRGPVRRRRGKYLPHLEVDPGIYFVTFCLHDSVPKKKLARLGEERERLVAELYNAGKLDSARLYQINGEYFEQVDDLLDAGAGSRMLANPHVAQIVAGAFEYFHRDRYDLDSWIIMSNHAHVGLQTRKGHWLSDIMHSWKSFTANKINKLLGRQGEPVWQADYFDRLVRTEEELERVRHYIWHNADAVGQDDWKWRRQYERRWKEEEKPRELGRPLCSEEESKAWWDEYAMPDSDWSKSNAA</sequence>
<organism evidence="2 3">
    <name type="scientific">Persicimonas caeni</name>
    <dbReference type="NCBI Taxonomy" id="2292766"/>
    <lineage>
        <taxon>Bacteria</taxon>
        <taxon>Deltaproteobacteria</taxon>
        <taxon>Bradymonadales</taxon>
        <taxon>Bradymonadaceae</taxon>
        <taxon>Persicimonas</taxon>
    </lineage>
</organism>
<dbReference type="GO" id="GO:0004803">
    <property type="term" value="F:transposase activity"/>
    <property type="evidence" value="ECO:0007669"/>
    <property type="project" value="InterPro"/>
</dbReference>
<dbReference type="GO" id="GO:0043565">
    <property type="term" value="F:sequence-specific DNA binding"/>
    <property type="evidence" value="ECO:0007669"/>
    <property type="project" value="TreeGrafter"/>
</dbReference>
<dbReference type="PANTHER" id="PTHR36966:SF1">
    <property type="entry name" value="REP-ASSOCIATED TYROSINE TRANSPOSASE"/>
    <property type="match status" value="1"/>
</dbReference>
<dbReference type="SUPFAM" id="SSF143422">
    <property type="entry name" value="Transposase IS200-like"/>
    <property type="match status" value="1"/>
</dbReference>
<dbReference type="SMART" id="SM01321">
    <property type="entry name" value="Y1_Tnp"/>
    <property type="match status" value="1"/>
</dbReference>
<keyword evidence="3" id="KW-1185">Reference proteome</keyword>
<dbReference type="Gene3D" id="3.30.70.1290">
    <property type="entry name" value="Transposase IS200-like"/>
    <property type="match status" value="1"/>
</dbReference>
<proteinExistence type="predicted"/>
<evidence type="ECO:0000259" key="1">
    <source>
        <dbReference type="SMART" id="SM01321"/>
    </source>
</evidence>
<dbReference type="RefSeq" id="WP_141199414.1">
    <property type="nucleotide sequence ID" value="NZ_CP041186.1"/>
</dbReference>
<gene>
    <name evidence="2" type="ORF">FIV42_20055</name>
</gene>
<dbReference type="OrthoDB" id="9800147at2"/>
<dbReference type="InterPro" id="IPR002686">
    <property type="entry name" value="Transposase_17"/>
</dbReference>
<dbReference type="GO" id="GO:0006313">
    <property type="term" value="P:DNA transposition"/>
    <property type="evidence" value="ECO:0007669"/>
    <property type="project" value="InterPro"/>
</dbReference>
<dbReference type="InterPro" id="IPR052715">
    <property type="entry name" value="RAYT_transposase"/>
</dbReference>
<evidence type="ECO:0000313" key="2">
    <source>
        <dbReference type="EMBL" id="QDG52953.1"/>
    </source>
</evidence>
<dbReference type="InterPro" id="IPR036515">
    <property type="entry name" value="Transposase_17_sf"/>
</dbReference>
<dbReference type="EMBL" id="CP041186">
    <property type="protein sequence ID" value="QDG52953.1"/>
    <property type="molecule type" value="Genomic_DNA"/>
</dbReference>
<reference evidence="2 3" key="1">
    <citation type="submission" date="2019-06" db="EMBL/GenBank/DDBJ databases">
        <title>Persicimonas caeni gen. nov., sp. nov., a predatory bacterium isolated from solar saltern.</title>
        <authorList>
            <person name="Wang S."/>
        </authorList>
    </citation>
    <scope>NUCLEOTIDE SEQUENCE [LARGE SCALE GENOMIC DNA]</scope>
    <source>
        <strain evidence="2 3">YN101</strain>
    </source>
</reference>
<dbReference type="Pfam" id="PF01797">
    <property type="entry name" value="Y1_Tnp"/>
    <property type="match status" value="1"/>
</dbReference>
<dbReference type="AlphaFoldDB" id="A0A4Y6PXG3"/>
<accession>A0A4Y6PXG3</accession>
<protein>
    <submittedName>
        <fullName evidence="2">Transposase</fullName>
    </submittedName>
</protein>
<dbReference type="Proteomes" id="UP000315995">
    <property type="component" value="Chromosome"/>
</dbReference>
<name>A0A4Y6PXG3_PERCE</name>
<evidence type="ECO:0000313" key="3">
    <source>
        <dbReference type="Proteomes" id="UP000315995"/>
    </source>
</evidence>
<feature type="domain" description="Transposase IS200-like" evidence="1">
    <location>
        <begin position="24"/>
        <end position="190"/>
    </location>
</feature>
<accession>A0A5B8Y893</accession>